<dbReference type="Gene3D" id="2.60.120.10">
    <property type="entry name" value="Jelly Rolls"/>
    <property type="match status" value="1"/>
</dbReference>
<dbReference type="Proteomes" id="UP000528824">
    <property type="component" value="Unassembled WGS sequence"/>
</dbReference>
<keyword evidence="2" id="KW-1185">Reference proteome</keyword>
<dbReference type="InterPro" id="IPR011051">
    <property type="entry name" value="RmlC_Cupin_sf"/>
</dbReference>
<reference evidence="1 2" key="1">
    <citation type="submission" date="2020-08" db="EMBL/GenBank/DDBJ databases">
        <title>Genomic Encyclopedia of Type Strains, Phase IV (KMG-V): Genome sequencing to study the core and pangenomes of soil and plant-associated prokaryotes.</title>
        <authorList>
            <person name="Whitman W."/>
        </authorList>
    </citation>
    <scope>NUCLEOTIDE SEQUENCE [LARGE SCALE GENOMIC DNA]</scope>
    <source>
        <strain evidence="1 2">SEMIA 4034</strain>
    </source>
</reference>
<comment type="caution">
    <text evidence="1">The sequence shown here is derived from an EMBL/GenBank/DDBJ whole genome shotgun (WGS) entry which is preliminary data.</text>
</comment>
<organism evidence="1 2">
    <name type="scientific">Rhizobium lentis</name>
    <dbReference type="NCBI Taxonomy" id="1138194"/>
    <lineage>
        <taxon>Bacteria</taxon>
        <taxon>Pseudomonadati</taxon>
        <taxon>Pseudomonadota</taxon>
        <taxon>Alphaproteobacteria</taxon>
        <taxon>Hyphomicrobiales</taxon>
        <taxon>Rhizobiaceae</taxon>
        <taxon>Rhizobium/Agrobacterium group</taxon>
        <taxon>Rhizobium</taxon>
    </lineage>
</organism>
<gene>
    <name evidence="1" type="ORF">GGI59_002231</name>
</gene>
<dbReference type="SUPFAM" id="SSF51182">
    <property type="entry name" value="RmlC-like cupins"/>
    <property type="match status" value="1"/>
</dbReference>
<proteinExistence type="predicted"/>
<name>A0A7W8XE74_9HYPH</name>
<protein>
    <submittedName>
        <fullName evidence="1">Putative ChrR family anti-sigma factor</fullName>
    </submittedName>
</protein>
<sequence>MELILILDGAFIDERGRFGPGDISIADETVEHRPFAEKDRPCIAFAVSDGPIKLAGSLRQMIGDLIG</sequence>
<dbReference type="AlphaFoldDB" id="A0A7W8XE74"/>
<dbReference type="EMBL" id="JACHBC010000004">
    <property type="protein sequence ID" value="MBB5560569.1"/>
    <property type="molecule type" value="Genomic_DNA"/>
</dbReference>
<accession>A0A7W8XE74</accession>
<evidence type="ECO:0000313" key="1">
    <source>
        <dbReference type="EMBL" id="MBB5560569.1"/>
    </source>
</evidence>
<evidence type="ECO:0000313" key="2">
    <source>
        <dbReference type="Proteomes" id="UP000528824"/>
    </source>
</evidence>
<dbReference type="InterPro" id="IPR014710">
    <property type="entry name" value="RmlC-like_jellyroll"/>
</dbReference>